<dbReference type="PaxDb" id="8030-ENSSSAP00000070574"/>
<accession>A0A1S3NNU0</accession>
<evidence type="ECO:0000256" key="2">
    <source>
        <dbReference type="SAM" id="Phobius"/>
    </source>
</evidence>
<dbReference type="GO" id="GO:0050901">
    <property type="term" value="P:leukocyte tethering or rolling"/>
    <property type="evidence" value="ECO:0007669"/>
    <property type="project" value="TreeGrafter"/>
</dbReference>
<evidence type="ECO:0000313" key="5">
    <source>
        <dbReference type="RefSeq" id="XP_014016871.2"/>
    </source>
</evidence>
<keyword evidence="2" id="KW-0812">Transmembrane</keyword>
<dbReference type="GeneID" id="106580389"/>
<dbReference type="Bgee" id="ENSSSAG00000063265">
    <property type="expression patterns" value="Expressed in pharyngeal gill and 6 other cell types or tissues"/>
</dbReference>
<evidence type="ECO:0000256" key="1">
    <source>
        <dbReference type="SAM" id="MobiDB-lite"/>
    </source>
</evidence>
<keyword evidence="2" id="KW-0472">Membrane</keyword>
<sequence>MFTPKPGRFPALVLLLVLSSKAVSRCLSSHGEVATHGPQESNLSELPPQTTPPVALNKDLTENATEVSVTQQTMRTETSETDHETELSHTTVRVKQTPVPSALHPPNPTTAINSFTEGTAKSSIAGSVSVSNRVTCPTMTPKGRRLIGQCLIIIAVLAAVMTMFIVSTVILLTKLTGSRYRHRAQQRQGQGTEMVCISAMVPTKTTYGGQGRYRCPISNITLMPSTEDSEGDNLTLNSFIPDLDGGL</sequence>
<dbReference type="PANTHER" id="PTHR17384">
    <property type="entry name" value="P-SELECTIN GLYCOPROTEIN LIGAND-1"/>
    <property type="match status" value="1"/>
</dbReference>
<keyword evidence="2" id="KW-1133">Transmembrane helix</keyword>
<dbReference type="InterPro" id="IPR026195">
    <property type="entry name" value="PSGL-1"/>
</dbReference>
<feature type="region of interest" description="Disordered" evidence="1">
    <location>
        <begin position="68"/>
        <end position="109"/>
    </location>
</feature>
<feature type="region of interest" description="Disordered" evidence="1">
    <location>
        <begin position="32"/>
        <end position="56"/>
    </location>
</feature>
<dbReference type="Pfam" id="PF05399">
    <property type="entry name" value="EVI2A"/>
    <property type="match status" value="1"/>
</dbReference>
<dbReference type="Proteomes" id="UP001652741">
    <property type="component" value="Chromosome ssa20"/>
</dbReference>
<dbReference type="STRING" id="8030.ENSSSAP00000070574"/>
<dbReference type="PANTHER" id="PTHR17384:SF7">
    <property type="entry name" value="P-SELECTIN GLYCOPROTEIN LIGAND 1"/>
    <property type="match status" value="1"/>
</dbReference>
<dbReference type="KEGG" id="sasa:106580389"/>
<name>A0A1S3NNU0_SALSA</name>
<protein>
    <submittedName>
        <fullName evidence="5">P-selectin glycoprotein ligand 1</fullName>
    </submittedName>
</protein>
<dbReference type="RefSeq" id="XP_014016871.2">
    <property type="nucleotide sequence ID" value="XM_014161396.2"/>
</dbReference>
<dbReference type="GO" id="GO:0005886">
    <property type="term" value="C:plasma membrane"/>
    <property type="evidence" value="ECO:0007669"/>
    <property type="project" value="TreeGrafter"/>
</dbReference>
<feature type="chain" id="PRO_5047236591" evidence="3">
    <location>
        <begin position="25"/>
        <end position="247"/>
    </location>
</feature>
<gene>
    <name evidence="5" type="primary">LOC106580389</name>
</gene>
<keyword evidence="3" id="KW-0732">Signal</keyword>
<evidence type="ECO:0000313" key="4">
    <source>
        <dbReference type="Proteomes" id="UP001652741"/>
    </source>
</evidence>
<organism evidence="4 5">
    <name type="scientific">Salmo salar</name>
    <name type="common">Atlantic salmon</name>
    <dbReference type="NCBI Taxonomy" id="8030"/>
    <lineage>
        <taxon>Eukaryota</taxon>
        <taxon>Metazoa</taxon>
        <taxon>Chordata</taxon>
        <taxon>Craniata</taxon>
        <taxon>Vertebrata</taxon>
        <taxon>Euteleostomi</taxon>
        <taxon>Actinopterygii</taxon>
        <taxon>Neopterygii</taxon>
        <taxon>Teleostei</taxon>
        <taxon>Protacanthopterygii</taxon>
        <taxon>Salmoniformes</taxon>
        <taxon>Salmonidae</taxon>
        <taxon>Salmoninae</taxon>
        <taxon>Salmo</taxon>
    </lineage>
</organism>
<feature type="transmembrane region" description="Helical" evidence="2">
    <location>
        <begin position="146"/>
        <end position="173"/>
    </location>
</feature>
<dbReference type="InterPro" id="IPR008608">
    <property type="entry name" value="Ectropic_vir_integratn_site_2A"/>
</dbReference>
<dbReference type="AlphaFoldDB" id="A0A1S3NNU0"/>
<reference evidence="5" key="1">
    <citation type="submission" date="2025-08" db="UniProtKB">
        <authorList>
            <consortium name="RefSeq"/>
        </authorList>
    </citation>
    <scope>IDENTIFICATION</scope>
</reference>
<keyword evidence="4" id="KW-1185">Reference proteome</keyword>
<evidence type="ECO:0000256" key="3">
    <source>
        <dbReference type="SAM" id="SignalP"/>
    </source>
</evidence>
<proteinExistence type="predicted"/>
<feature type="compositionally biased region" description="Basic and acidic residues" evidence="1">
    <location>
        <begin position="77"/>
        <end position="87"/>
    </location>
</feature>
<feature type="signal peptide" evidence="3">
    <location>
        <begin position="1"/>
        <end position="24"/>
    </location>
</feature>
<feature type="compositionally biased region" description="Polar residues" evidence="1">
    <location>
        <begin position="38"/>
        <end position="48"/>
    </location>
</feature>